<evidence type="ECO:0000313" key="12">
    <source>
        <dbReference type="EMBL" id="OAF05968.1"/>
    </source>
</evidence>
<feature type="transmembrane region" description="Helical" evidence="9">
    <location>
        <begin position="457"/>
        <end position="481"/>
    </location>
</feature>
<feature type="transmembrane region" description="Helical" evidence="9">
    <location>
        <begin position="501"/>
        <end position="532"/>
    </location>
</feature>
<evidence type="ECO:0000256" key="8">
    <source>
        <dbReference type="RuleBase" id="RU369079"/>
    </source>
</evidence>
<evidence type="ECO:0000259" key="10">
    <source>
        <dbReference type="Pfam" id="PF04290"/>
    </source>
</evidence>
<protein>
    <submittedName>
        <fullName evidence="12">ABC transporter permease</fullName>
    </submittedName>
</protein>
<feature type="transmembrane region" description="Helical" evidence="9">
    <location>
        <begin position="325"/>
        <end position="348"/>
    </location>
</feature>
<feature type="transmembrane region" description="Helical" evidence="9">
    <location>
        <begin position="425"/>
        <end position="445"/>
    </location>
</feature>
<evidence type="ECO:0000256" key="5">
    <source>
        <dbReference type="ARBA" id="ARBA00022692"/>
    </source>
</evidence>
<comment type="function">
    <text evidence="8">Part of the tripartite ATP-independent periplasmic (TRAP) transport system.</text>
</comment>
<dbReference type="PANTHER" id="PTHR33362:SF2">
    <property type="entry name" value="TRAP TRANSPORTER LARGE PERMEASE PROTEIN"/>
    <property type="match status" value="1"/>
</dbReference>
<dbReference type="InterPro" id="IPR010656">
    <property type="entry name" value="DctM"/>
</dbReference>
<feature type="transmembrane region" description="Helical" evidence="9">
    <location>
        <begin position="133"/>
        <end position="154"/>
    </location>
</feature>
<keyword evidence="7 9" id="KW-0472">Membrane</keyword>
<evidence type="ECO:0000256" key="4">
    <source>
        <dbReference type="ARBA" id="ARBA00022519"/>
    </source>
</evidence>
<evidence type="ECO:0000256" key="9">
    <source>
        <dbReference type="SAM" id="Phobius"/>
    </source>
</evidence>
<dbReference type="Pfam" id="PF04290">
    <property type="entry name" value="DctQ"/>
    <property type="match status" value="1"/>
</dbReference>
<proteinExistence type="predicted"/>
<keyword evidence="2 8" id="KW-0813">Transport</keyword>
<feature type="transmembrane region" description="Helical" evidence="9">
    <location>
        <begin position="354"/>
        <end position="380"/>
    </location>
</feature>
<evidence type="ECO:0000256" key="6">
    <source>
        <dbReference type="ARBA" id="ARBA00022989"/>
    </source>
</evidence>
<evidence type="ECO:0000259" key="11">
    <source>
        <dbReference type="Pfam" id="PF06808"/>
    </source>
</evidence>
<feature type="transmembrane region" description="Helical" evidence="9">
    <location>
        <begin position="53"/>
        <end position="70"/>
    </location>
</feature>
<dbReference type="Proteomes" id="UP000077173">
    <property type="component" value="Unassembled WGS sequence"/>
</dbReference>
<dbReference type="EMBL" id="LSEF01000124">
    <property type="protein sequence ID" value="OAF05968.1"/>
    <property type="molecule type" value="Genomic_DNA"/>
</dbReference>
<evidence type="ECO:0000313" key="13">
    <source>
        <dbReference type="Proteomes" id="UP000077173"/>
    </source>
</evidence>
<feature type="transmembrane region" description="Helical" evidence="9">
    <location>
        <begin position="189"/>
        <end position="222"/>
    </location>
</feature>
<feature type="transmembrane region" description="Helical" evidence="9">
    <location>
        <begin position="284"/>
        <end position="313"/>
    </location>
</feature>
<feature type="domain" description="Tripartite ATP-independent periplasmic transporters DctQ component" evidence="10">
    <location>
        <begin position="31"/>
        <end position="156"/>
    </location>
</feature>
<dbReference type="InterPro" id="IPR004681">
    <property type="entry name" value="TRAP_DctM"/>
</dbReference>
<feature type="transmembrane region" description="Helical" evidence="9">
    <location>
        <begin position="12"/>
        <end position="33"/>
    </location>
</feature>
<name>A0A176YJ02_9BRAD</name>
<feature type="transmembrane region" description="Helical" evidence="9">
    <location>
        <begin position="544"/>
        <end position="565"/>
    </location>
</feature>
<comment type="caution">
    <text evidence="12">The sequence shown here is derived from an EMBL/GenBank/DDBJ whole genome shotgun (WGS) entry which is preliminary data.</text>
</comment>
<accession>A0A176YJ02</accession>
<dbReference type="GO" id="GO:0022857">
    <property type="term" value="F:transmembrane transporter activity"/>
    <property type="evidence" value="ECO:0007669"/>
    <property type="project" value="UniProtKB-UniRule"/>
</dbReference>
<feature type="transmembrane region" description="Helical" evidence="9">
    <location>
        <begin position="585"/>
        <end position="607"/>
    </location>
</feature>
<dbReference type="PANTHER" id="PTHR33362">
    <property type="entry name" value="SIALIC ACID TRAP TRANSPORTER PERMEASE PROTEIN SIAT-RELATED"/>
    <property type="match status" value="1"/>
</dbReference>
<reference evidence="12 13" key="1">
    <citation type="submission" date="2016-02" db="EMBL/GenBank/DDBJ databases">
        <title>Draft genome sequence of the strain BR 10247T Bradyrhizobium neotropicale isolated from nodules of Centrolobium paraense.</title>
        <authorList>
            <person name="Simoes-Araujo J.L."/>
            <person name="Barauna A.C."/>
            <person name="Silva K."/>
            <person name="Zilli J.E."/>
        </authorList>
    </citation>
    <scope>NUCLEOTIDE SEQUENCE [LARGE SCALE GENOMIC DNA]</scope>
    <source>
        <strain evidence="12 13">BR 10247</strain>
    </source>
</reference>
<comment type="subcellular location">
    <subcellularLocation>
        <location evidence="1 8">Cell inner membrane</location>
        <topology evidence="1 8">Multi-pass membrane protein</topology>
    </subcellularLocation>
</comment>
<keyword evidence="5 9" id="KW-0812">Transmembrane</keyword>
<dbReference type="Pfam" id="PF06808">
    <property type="entry name" value="DctM"/>
    <property type="match status" value="1"/>
</dbReference>
<evidence type="ECO:0000256" key="1">
    <source>
        <dbReference type="ARBA" id="ARBA00004429"/>
    </source>
</evidence>
<feature type="transmembrane region" description="Helical" evidence="9">
    <location>
        <begin position="161"/>
        <end position="183"/>
    </location>
</feature>
<feature type="transmembrane region" description="Helical" evidence="9">
    <location>
        <begin position="243"/>
        <end position="264"/>
    </location>
</feature>
<evidence type="ECO:0000256" key="2">
    <source>
        <dbReference type="ARBA" id="ARBA00022448"/>
    </source>
</evidence>
<keyword evidence="4 8" id="KW-0997">Cell inner membrane</keyword>
<feature type="transmembrane region" description="Helical" evidence="9">
    <location>
        <begin position="401"/>
        <end position="419"/>
    </location>
</feature>
<evidence type="ECO:0000256" key="3">
    <source>
        <dbReference type="ARBA" id="ARBA00022475"/>
    </source>
</evidence>
<feature type="transmembrane region" description="Helical" evidence="9">
    <location>
        <begin position="91"/>
        <end position="113"/>
    </location>
</feature>
<keyword evidence="6 9" id="KW-1133">Transmembrane helix</keyword>
<dbReference type="NCBIfam" id="TIGR00786">
    <property type="entry name" value="dctM"/>
    <property type="match status" value="1"/>
</dbReference>
<dbReference type="GO" id="GO:0005886">
    <property type="term" value="C:plasma membrane"/>
    <property type="evidence" value="ECO:0007669"/>
    <property type="project" value="UniProtKB-SubCell"/>
</dbReference>
<keyword evidence="3" id="KW-1003">Cell membrane</keyword>
<feature type="domain" description="TRAP C4-dicarboxylate transport system permease DctM subunit" evidence="11">
    <location>
        <begin position="199"/>
        <end position="605"/>
    </location>
</feature>
<sequence>MGSRGWAVKANALLGHIVAVPAALLVLAEIAVLSAGIVGRYVFRSPIVWSDELAGILFLWLAMFGSVIAFQRGEHMRMTAIVGVLGADVRAFLDVIAAAASLAFLMLIVWPAYEFAADEAFVTTPALEIANSWRAAALPVGIALMLIAAILRLLRIAPLRSLVTSLALVAGIIALFVLLAPVLKPLGNVNLLIFFVFVVGAMVFAAVPIAFAFGLATVGYLALTTNTPDVVIIGRMDEGMSHLILLAVPLFVFLGLLIEMTGMARAMVGFLASLLGHVRGGLHYVLVGAMYLVSGISGSKAADMAAVAPVLFPEMRQRGAKPGDLVALLAATGAQTETIPPSLVLITIGSVTGVSISALFTGGLLPGFVLAVMLGAVVWWRYRREDLSHVKRASGREIGRAFVIAIPAIALPFVIRTAVVEGVATATEVSTIGILYSVFAGLLIYRKFAWRRIYPMLIETASLSGAILLIIGAATGMAWALTQSGFSGSLAKFMTGLPGGAPVFLGVTIMAFVILGSVLEGIPAIVLFGPLLFPIARQVGVHDVHYAMVVVLAMGIGLFAPPFGVGYYAACAISRINPDEGMKPIVGYMIALLIGTLVVAAVPWISVGFL</sequence>
<dbReference type="AlphaFoldDB" id="A0A176YJ02"/>
<dbReference type="InterPro" id="IPR055348">
    <property type="entry name" value="DctQ"/>
</dbReference>
<keyword evidence="13" id="KW-1185">Reference proteome</keyword>
<organism evidence="12 13">
    <name type="scientific">Bradyrhizobium neotropicale</name>
    <dbReference type="NCBI Taxonomy" id="1497615"/>
    <lineage>
        <taxon>Bacteria</taxon>
        <taxon>Pseudomonadati</taxon>
        <taxon>Pseudomonadota</taxon>
        <taxon>Alphaproteobacteria</taxon>
        <taxon>Hyphomicrobiales</taxon>
        <taxon>Nitrobacteraceae</taxon>
        <taxon>Bradyrhizobium</taxon>
    </lineage>
</organism>
<gene>
    <name evidence="12" type="ORF">AXW67_32950</name>
</gene>
<evidence type="ECO:0000256" key="7">
    <source>
        <dbReference type="ARBA" id="ARBA00023136"/>
    </source>
</evidence>